<evidence type="ECO:0000256" key="4">
    <source>
        <dbReference type="ARBA" id="ARBA00022989"/>
    </source>
</evidence>
<feature type="transmembrane region" description="Helical" evidence="8">
    <location>
        <begin position="120"/>
        <end position="137"/>
    </location>
</feature>
<protein>
    <recommendedName>
        <fullName evidence="8">Gustatory receptor</fullName>
    </recommendedName>
</protein>
<comment type="caution">
    <text evidence="8">Lacks conserved residue(s) required for the propagation of feature annotation.</text>
</comment>
<name>A0AAW2F321_9HYME</name>
<keyword evidence="7 8" id="KW-0807">Transducer</keyword>
<evidence type="ECO:0000256" key="5">
    <source>
        <dbReference type="ARBA" id="ARBA00023136"/>
    </source>
</evidence>
<comment type="similarity">
    <text evidence="8">Belongs to the insect chemoreceptor superfamily. Gustatory receptor (GR) family.</text>
</comment>
<comment type="function">
    <text evidence="8">Gustatory receptor which mediates acceptance or avoidance behavior, depending on its substrates.</text>
</comment>
<accession>A0AAW2F321</accession>
<gene>
    <name evidence="9" type="ORF">PUN28_015092</name>
</gene>
<feature type="transmembrane region" description="Helical" evidence="8">
    <location>
        <begin position="262"/>
        <end position="280"/>
    </location>
</feature>
<sequence length="396" mass="46658">MKNIQAALLPLTITMFLCGFAVFPFHYSQSCLKFYINNCYVFYILISWLVFVCIVLKTRTFLLNHQLDFPTIIFPAIFFAMLSLPISIYFNKKFNNCLVKLHVLNNTLEKLGISNNYAKLRIQTTGLVIGWIVLRLVTDSTDGLWYLKHFHTFTKAIILPFIINHAGHINMLYDFVYMLLLSYVKSQFERINKYIQELKEQSKEEKVKYAWTISTSPSIHQDITNKETREEKIWILMHIHFELCSISYDLNTVFGWQMASHVVAFHIFTVHVIYNLYIIIVEIYTKCYDRIVDVYCMCFWIIVSITKMVVFNYICEEVCTKANETKMFLNKLTIGTFDVEARQTIMQFIFQILRKPLKISGLGLFYFGFKFLFECGNFIAMIVVFVIQSPPKYSYI</sequence>
<dbReference type="EMBL" id="JADYXP020000016">
    <property type="protein sequence ID" value="KAL0108312.1"/>
    <property type="molecule type" value="Genomic_DNA"/>
</dbReference>
<evidence type="ECO:0000313" key="9">
    <source>
        <dbReference type="EMBL" id="KAL0108312.1"/>
    </source>
</evidence>
<feature type="transmembrane region" description="Helical" evidence="8">
    <location>
        <begin position="292"/>
        <end position="314"/>
    </location>
</feature>
<dbReference type="PANTHER" id="PTHR21143">
    <property type="entry name" value="INVERTEBRATE GUSTATORY RECEPTOR"/>
    <property type="match status" value="1"/>
</dbReference>
<proteinExistence type="inferred from homology"/>
<feature type="transmembrane region" description="Helical" evidence="8">
    <location>
        <begin position="364"/>
        <end position="387"/>
    </location>
</feature>
<keyword evidence="10" id="KW-1185">Reference proteome</keyword>
<dbReference type="Proteomes" id="UP001430953">
    <property type="component" value="Unassembled WGS sequence"/>
</dbReference>
<evidence type="ECO:0000256" key="6">
    <source>
        <dbReference type="ARBA" id="ARBA00023170"/>
    </source>
</evidence>
<evidence type="ECO:0000313" key="10">
    <source>
        <dbReference type="Proteomes" id="UP001430953"/>
    </source>
</evidence>
<dbReference type="InterPro" id="IPR013604">
    <property type="entry name" value="7TM_chemorcpt"/>
</dbReference>
<dbReference type="GO" id="GO:0030424">
    <property type="term" value="C:axon"/>
    <property type="evidence" value="ECO:0007669"/>
    <property type="project" value="TreeGrafter"/>
</dbReference>
<dbReference type="PANTHER" id="PTHR21143:SF121">
    <property type="entry name" value="GUSTATORY AND ODORANT RECEPTOR 21A"/>
    <property type="match status" value="1"/>
</dbReference>
<feature type="transmembrane region" description="Helical" evidence="8">
    <location>
        <begin position="39"/>
        <end position="57"/>
    </location>
</feature>
<feature type="transmembrane region" description="Helical" evidence="8">
    <location>
        <begin position="6"/>
        <end position="27"/>
    </location>
</feature>
<reference evidence="9 10" key="1">
    <citation type="submission" date="2023-03" db="EMBL/GenBank/DDBJ databases">
        <title>High recombination rates correlate with genetic variation in Cardiocondyla obscurior ants.</title>
        <authorList>
            <person name="Errbii M."/>
        </authorList>
    </citation>
    <scope>NUCLEOTIDE SEQUENCE [LARGE SCALE GENOMIC DNA]</scope>
    <source>
        <strain evidence="9">Alpha-2009</strain>
        <tissue evidence="9">Whole body</tissue>
    </source>
</reference>
<dbReference type="GO" id="GO:0007165">
    <property type="term" value="P:signal transduction"/>
    <property type="evidence" value="ECO:0007669"/>
    <property type="project" value="UniProtKB-KW"/>
</dbReference>
<dbReference type="Pfam" id="PF08395">
    <property type="entry name" value="7tm_7"/>
    <property type="match status" value="1"/>
</dbReference>
<comment type="caution">
    <text evidence="9">The sequence shown here is derived from an EMBL/GenBank/DDBJ whole genome shotgun (WGS) entry which is preliminary data.</text>
</comment>
<feature type="transmembrane region" description="Helical" evidence="8">
    <location>
        <begin position="157"/>
        <end position="184"/>
    </location>
</feature>
<dbReference type="GO" id="GO:0030425">
    <property type="term" value="C:dendrite"/>
    <property type="evidence" value="ECO:0007669"/>
    <property type="project" value="TreeGrafter"/>
</dbReference>
<keyword evidence="6 8" id="KW-0675">Receptor</keyword>
<evidence type="ECO:0000256" key="2">
    <source>
        <dbReference type="ARBA" id="ARBA00022475"/>
    </source>
</evidence>
<dbReference type="GO" id="GO:0043025">
    <property type="term" value="C:neuronal cell body"/>
    <property type="evidence" value="ECO:0007669"/>
    <property type="project" value="TreeGrafter"/>
</dbReference>
<organism evidence="9 10">
    <name type="scientific">Cardiocondyla obscurior</name>
    <dbReference type="NCBI Taxonomy" id="286306"/>
    <lineage>
        <taxon>Eukaryota</taxon>
        <taxon>Metazoa</taxon>
        <taxon>Ecdysozoa</taxon>
        <taxon>Arthropoda</taxon>
        <taxon>Hexapoda</taxon>
        <taxon>Insecta</taxon>
        <taxon>Pterygota</taxon>
        <taxon>Neoptera</taxon>
        <taxon>Endopterygota</taxon>
        <taxon>Hymenoptera</taxon>
        <taxon>Apocrita</taxon>
        <taxon>Aculeata</taxon>
        <taxon>Formicoidea</taxon>
        <taxon>Formicidae</taxon>
        <taxon>Myrmicinae</taxon>
        <taxon>Cardiocondyla</taxon>
    </lineage>
</organism>
<evidence type="ECO:0000256" key="3">
    <source>
        <dbReference type="ARBA" id="ARBA00022692"/>
    </source>
</evidence>
<keyword evidence="3 8" id="KW-0812">Transmembrane</keyword>
<dbReference type="AlphaFoldDB" id="A0AAW2F321"/>
<evidence type="ECO:0000256" key="1">
    <source>
        <dbReference type="ARBA" id="ARBA00004651"/>
    </source>
</evidence>
<comment type="subcellular location">
    <subcellularLocation>
        <location evidence="1 8">Cell membrane</location>
        <topology evidence="1 8">Multi-pass membrane protein</topology>
    </subcellularLocation>
</comment>
<dbReference type="GO" id="GO:0050909">
    <property type="term" value="P:sensory perception of taste"/>
    <property type="evidence" value="ECO:0007669"/>
    <property type="project" value="InterPro"/>
</dbReference>
<keyword evidence="5 8" id="KW-0472">Membrane</keyword>
<evidence type="ECO:0000256" key="7">
    <source>
        <dbReference type="ARBA" id="ARBA00023224"/>
    </source>
</evidence>
<feature type="transmembrane region" description="Helical" evidence="8">
    <location>
        <begin position="69"/>
        <end position="90"/>
    </location>
</feature>
<keyword evidence="4 8" id="KW-1133">Transmembrane helix</keyword>
<dbReference type="GO" id="GO:0005886">
    <property type="term" value="C:plasma membrane"/>
    <property type="evidence" value="ECO:0007669"/>
    <property type="project" value="UniProtKB-SubCell"/>
</dbReference>
<evidence type="ECO:0000256" key="8">
    <source>
        <dbReference type="RuleBase" id="RU363108"/>
    </source>
</evidence>
<keyword evidence="2 8" id="KW-1003">Cell membrane</keyword>